<protein>
    <submittedName>
        <fullName evidence="1">Uncharacterized protein</fullName>
    </submittedName>
</protein>
<dbReference type="EMBL" id="GGEC01056405">
    <property type="protein sequence ID" value="MBX36889.1"/>
    <property type="molecule type" value="Transcribed_RNA"/>
</dbReference>
<organism evidence="1">
    <name type="scientific">Rhizophora mucronata</name>
    <name type="common">Asiatic mangrove</name>
    <dbReference type="NCBI Taxonomy" id="61149"/>
    <lineage>
        <taxon>Eukaryota</taxon>
        <taxon>Viridiplantae</taxon>
        <taxon>Streptophyta</taxon>
        <taxon>Embryophyta</taxon>
        <taxon>Tracheophyta</taxon>
        <taxon>Spermatophyta</taxon>
        <taxon>Magnoliopsida</taxon>
        <taxon>eudicotyledons</taxon>
        <taxon>Gunneridae</taxon>
        <taxon>Pentapetalae</taxon>
        <taxon>rosids</taxon>
        <taxon>fabids</taxon>
        <taxon>Malpighiales</taxon>
        <taxon>Rhizophoraceae</taxon>
        <taxon>Rhizophora</taxon>
    </lineage>
</organism>
<accession>A0A2P2N345</accession>
<proteinExistence type="predicted"/>
<dbReference type="AlphaFoldDB" id="A0A2P2N345"/>
<name>A0A2P2N345_RHIMU</name>
<evidence type="ECO:0000313" key="1">
    <source>
        <dbReference type="EMBL" id="MBX36889.1"/>
    </source>
</evidence>
<sequence length="45" mass="5350">MLDQKLHFPKSFNLWKLLNLPGPLFRSWPTKSPGFLFQQLLLQHS</sequence>
<reference evidence="1" key="1">
    <citation type="submission" date="2018-02" db="EMBL/GenBank/DDBJ databases">
        <title>Rhizophora mucronata_Transcriptome.</title>
        <authorList>
            <person name="Meera S.P."/>
            <person name="Sreeshan A."/>
            <person name="Augustine A."/>
        </authorList>
    </citation>
    <scope>NUCLEOTIDE SEQUENCE</scope>
    <source>
        <tissue evidence="1">Leaf</tissue>
    </source>
</reference>